<dbReference type="InterPro" id="IPR054707">
    <property type="entry name" value="DhpH_subs-bd"/>
</dbReference>
<dbReference type="RefSeq" id="WP_209651071.1">
    <property type="nucleotide sequence ID" value="NZ_JBEPNV010000005.1"/>
</dbReference>
<evidence type="ECO:0000313" key="4">
    <source>
        <dbReference type="Proteomes" id="UP001549119"/>
    </source>
</evidence>
<dbReference type="Pfam" id="PF01494">
    <property type="entry name" value="FAD_binding_3"/>
    <property type="match status" value="1"/>
</dbReference>
<dbReference type="SUPFAM" id="SSF51905">
    <property type="entry name" value="FAD/NAD(P)-binding domain"/>
    <property type="match status" value="1"/>
</dbReference>
<evidence type="ECO:0000313" key="3">
    <source>
        <dbReference type="EMBL" id="MET3869947.1"/>
    </source>
</evidence>
<dbReference type="InterPro" id="IPR053212">
    <property type="entry name" value="DHP_3-monooxygenase"/>
</dbReference>
<dbReference type="NCBIfam" id="NF005566">
    <property type="entry name" value="PRK07236.1"/>
    <property type="match status" value="1"/>
</dbReference>
<accession>A0ABV2NTT2</accession>
<feature type="domain" description="FAD-binding" evidence="1">
    <location>
        <begin position="298"/>
        <end position="362"/>
    </location>
</feature>
<dbReference type="Gene3D" id="3.50.50.60">
    <property type="entry name" value="FAD/NAD(P)-binding domain"/>
    <property type="match status" value="2"/>
</dbReference>
<feature type="domain" description="2,6-dihydroxypyridine 3-monooxygenase substrate binding" evidence="2">
    <location>
        <begin position="163"/>
        <end position="291"/>
    </location>
</feature>
<dbReference type="SUPFAM" id="SSF54373">
    <property type="entry name" value="FAD-linked reductases, C-terminal domain"/>
    <property type="match status" value="1"/>
</dbReference>
<comment type="caution">
    <text evidence="3">The sequence shown here is derived from an EMBL/GenBank/DDBJ whole genome shotgun (WGS) entry which is preliminary data.</text>
</comment>
<dbReference type="PANTHER" id="PTHR47469">
    <property type="entry name" value="MONOOXYGENASE-LIKE"/>
    <property type="match status" value="1"/>
</dbReference>
<name>A0ABV2NTT2_9HYPH</name>
<proteinExistence type="predicted"/>
<evidence type="ECO:0000259" key="2">
    <source>
        <dbReference type="Pfam" id="PF22607"/>
    </source>
</evidence>
<gene>
    <name evidence="3" type="ORF">ABIC20_007332</name>
</gene>
<dbReference type="InterPro" id="IPR002938">
    <property type="entry name" value="FAD-bd"/>
</dbReference>
<dbReference type="PANTHER" id="PTHR47469:SF2">
    <property type="entry name" value="OS06G0597600 PROTEIN"/>
    <property type="match status" value="1"/>
</dbReference>
<dbReference type="PRINTS" id="PR00420">
    <property type="entry name" value="RNGMNOXGNASE"/>
</dbReference>
<evidence type="ECO:0000259" key="1">
    <source>
        <dbReference type="Pfam" id="PF01494"/>
    </source>
</evidence>
<dbReference type="EMBL" id="JBEPNW010000008">
    <property type="protein sequence ID" value="MET3869947.1"/>
    <property type="molecule type" value="Genomic_DNA"/>
</dbReference>
<dbReference type="Pfam" id="PF22607">
    <property type="entry name" value="FAD_binding-like"/>
    <property type="match status" value="1"/>
</dbReference>
<protein>
    <submittedName>
        <fullName evidence="3">2-polyprenyl-6-methoxyphenol hydroxylase-like FAD-dependent oxidoreductase</fullName>
    </submittedName>
</protein>
<keyword evidence="4" id="KW-1185">Reference proteome</keyword>
<reference evidence="3 4" key="1">
    <citation type="submission" date="2024-06" db="EMBL/GenBank/DDBJ databases">
        <title>Genomics of switchgrass bacterial isolates.</title>
        <authorList>
            <person name="Shade A."/>
        </authorList>
    </citation>
    <scope>NUCLEOTIDE SEQUENCE [LARGE SCALE GENOMIC DNA]</scope>
    <source>
        <strain evidence="3 4">PvP084</strain>
    </source>
</reference>
<dbReference type="InterPro" id="IPR036188">
    <property type="entry name" value="FAD/NAD-bd_sf"/>
</dbReference>
<dbReference type="Proteomes" id="UP001549119">
    <property type="component" value="Unassembled WGS sequence"/>
</dbReference>
<sequence length="410" mass="43366">MKSAIVVGGSMGGLLAGNILLRAGWDVRVYERTGGDLQGRGAGIATQRALMAALGRAGVTVPPGIGISFERRVMYDQAGEIVGTHAYGQHTTSWGVIYGLLRAAFPDERFHGGRNVVSVGQTADAATVTFDDGSSETADLLIGTDGIRSTVRACLFPNVQPAYAGYVAWRGMLDEADVPVDFKETAFSSFNFGFCPGEEAVGYPVAGADGSTETGRRRFNVMWYRPAEADTELRNLLTSSDGTHYANGIPPHLVRPELVEQVKADAARLLPPVFAETMRRMDGLFLQPIYDLKSQCIAQGRIVLAGDAAFVARPHCGAGVSKAAADAAGLADALAGTDNVAEATARYNAERGAAGQDAVEWAAHLGSYFQMDADGRRRSNYTPDAPPVSPDFIMRNTGIELSEAAAARAG</sequence>
<organism evidence="3 4">
    <name type="scientific">Methylobacterium radiotolerans</name>
    <dbReference type="NCBI Taxonomy" id="31998"/>
    <lineage>
        <taxon>Bacteria</taxon>
        <taxon>Pseudomonadati</taxon>
        <taxon>Pseudomonadota</taxon>
        <taxon>Alphaproteobacteria</taxon>
        <taxon>Hyphomicrobiales</taxon>
        <taxon>Methylobacteriaceae</taxon>
        <taxon>Methylobacterium</taxon>
    </lineage>
</organism>